<evidence type="ECO:0000256" key="10">
    <source>
        <dbReference type="HAMAP-Rule" id="MF_00185"/>
    </source>
</evidence>
<dbReference type="SUPFAM" id="SSF52540">
    <property type="entry name" value="P-loop containing nucleoside triphosphate hydrolases"/>
    <property type="match status" value="1"/>
</dbReference>
<evidence type="ECO:0000256" key="6">
    <source>
        <dbReference type="ARBA" id="ARBA00022741"/>
    </source>
</evidence>
<comment type="subunit">
    <text evidence="10">Monomer.</text>
</comment>
<dbReference type="PANTHER" id="PTHR11088:SF60">
    <property type="entry name" value="TRNA DIMETHYLALLYLTRANSFERASE"/>
    <property type="match status" value="1"/>
</dbReference>
<dbReference type="HOGENOM" id="CLU_032616_0_0_4"/>
<comment type="cofactor">
    <cofactor evidence="1 10">
        <name>Mg(2+)</name>
        <dbReference type="ChEBI" id="CHEBI:18420"/>
    </cofactor>
</comment>
<keyword evidence="8 10" id="KW-0460">Magnesium</keyword>
<feature type="region of interest" description="Interaction with substrate tRNA" evidence="10">
    <location>
        <begin position="159"/>
        <end position="163"/>
    </location>
</feature>
<dbReference type="STRING" id="1424334.W822_19025"/>
<dbReference type="GO" id="GO:0006400">
    <property type="term" value="P:tRNA modification"/>
    <property type="evidence" value="ECO:0007669"/>
    <property type="project" value="TreeGrafter"/>
</dbReference>
<feature type="site" description="Interaction with substrate tRNA" evidence="10">
    <location>
        <position position="123"/>
    </location>
</feature>
<comment type="caution">
    <text evidence="14">The sequence shown here is derived from an EMBL/GenBank/DDBJ whole genome shotgun (WGS) entry which is preliminary data.</text>
</comment>
<name>V8QNW6_9BURK</name>
<keyword evidence="5 10" id="KW-0819">tRNA processing</keyword>
<dbReference type="Gene3D" id="1.10.20.140">
    <property type="match status" value="1"/>
</dbReference>
<dbReference type="EMBL" id="AYXT01000012">
    <property type="protein sequence ID" value="ETF01347.1"/>
    <property type="molecule type" value="Genomic_DNA"/>
</dbReference>
<evidence type="ECO:0000256" key="9">
    <source>
        <dbReference type="ARBA" id="ARBA00049563"/>
    </source>
</evidence>
<dbReference type="GO" id="GO:0052381">
    <property type="term" value="F:tRNA dimethylallyltransferase activity"/>
    <property type="evidence" value="ECO:0007669"/>
    <property type="project" value="UniProtKB-UniRule"/>
</dbReference>
<dbReference type="InterPro" id="IPR039657">
    <property type="entry name" value="Dimethylallyltransferase"/>
</dbReference>
<evidence type="ECO:0000256" key="12">
    <source>
        <dbReference type="RuleBase" id="RU003784"/>
    </source>
</evidence>
<evidence type="ECO:0000256" key="2">
    <source>
        <dbReference type="ARBA" id="ARBA00003213"/>
    </source>
</evidence>
<gene>
    <name evidence="10 14" type="primary">miaA</name>
    <name evidence="14" type="ORF">W822_19025</name>
</gene>
<keyword evidence="15" id="KW-1185">Reference proteome</keyword>
<dbReference type="RefSeq" id="WP_024006737.1">
    <property type="nucleotide sequence ID" value="NZ_KI650981.1"/>
</dbReference>
<dbReference type="NCBIfam" id="TIGR00174">
    <property type="entry name" value="miaA"/>
    <property type="match status" value="1"/>
</dbReference>
<dbReference type="EC" id="2.5.1.75" evidence="10"/>
<dbReference type="Gene3D" id="3.40.50.300">
    <property type="entry name" value="P-loop containing nucleotide triphosphate hydrolases"/>
    <property type="match status" value="1"/>
</dbReference>
<dbReference type="eggNOG" id="COG0324">
    <property type="taxonomic scope" value="Bacteria"/>
</dbReference>
<feature type="region of interest" description="Interaction with substrate tRNA" evidence="10">
    <location>
        <begin position="35"/>
        <end position="38"/>
    </location>
</feature>
<dbReference type="GO" id="GO:0005524">
    <property type="term" value="F:ATP binding"/>
    <property type="evidence" value="ECO:0007669"/>
    <property type="project" value="UniProtKB-UniRule"/>
</dbReference>
<proteinExistence type="inferred from homology"/>
<comment type="catalytic activity">
    <reaction evidence="9 10 11">
        <text>adenosine(37) in tRNA + dimethylallyl diphosphate = N(6)-dimethylallyladenosine(37) in tRNA + diphosphate</text>
        <dbReference type="Rhea" id="RHEA:26482"/>
        <dbReference type="Rhea" id="RHEA-COMP:10162"/>
        <dbReference type="Rhea" id="RHEA-COMP:10375"/>
        <dbReference type="ChEBI" id="CHEBI:33019"/>
        <dbReference type="ChEBI" id="CHEBI:57623"/>
        <dbReference type="ChEBI" id="CHEBI:74411"/>
        <dbReference type="ChEBI" id="CHEBI:74415"/>
        <dbReference type="EC" id="2.5.1.75"/>
    </reaction>
</comment>
<evidence type="ECO:0000256" key="8">
    <source>
        <dbReference type="ARBA" id="ARBA00022842"/>
    </source>
</evidence>
<evidence type="ECO:0000256" key="11">
    <source>
        <dbReference type="RuleBase" id="RU003783"/>
    </source>
</evidence>
<evidence type="ECO:0000313" key="14">
    <source>
        <dbReference type="EMBL" id="ETF01347.1"/>
    </source>
</evidence>
<dbReference type="PANTHER" id="PTHR11088">
    <property type="entry name" value="TRNA DIMETHYLALLYLTRANSFERASE"/>
    <property type="match status" value="1"/>
</dbReference>
<comment type="function">
    <text evidence="2 10 12">Catalyzes the transfer of a dimethylallyl group onto the adenine at position 37 in tRNAs that read codons beginning with uridine, leading to the formation of N6-(dimethylallyl)adenosine (i(6)A).</text>
</comment>
<evidence type="ECO:0000256" key="4">
    <source>
        <dbReference type="ARBA" id="ARBA00022679"/>
    </source>
</evidence>
<reference evidence="14 15" key="1">
    <citation type="journal article" date="2014" name="Genome Announc.">
        <title>Draft Genome Sequence of Advenella kashmirensis Strain W13003, a Polycyclic Aromatic Hydrocarbon-Degrading Bacterium.</title>
        <authorList>
            <person name="Wang X."/>
            <person name="Jin D."/>
            <person name="Zhou L."/>
            <person name="Wu L."/>
            <person name="An W."/>
            <person name="Zhao L."/>
        </authorList>
    </citation>
    <scope>NUCLEOTIDE SEQUENCE [LARGE SCALE GENOMIC DNA]</scope>
    <source>
        <strain evidence="14 15">W13003</strain>
    </source>
</reference>
<comment type="similarity">
    <text evidence="3 10 13">Belongs to the IPP transferase family.</text>
</comment>
<dbReference type="InterPro" id="IPR027417">
    <property type="entry name" value="P-loop_NTPase"/>
</dbReference>
<dbReference type="PATRIC" id="fig|1424334.3.peg.3823"/>
<feature type="binding site" evidence="10">
    <location>
        <begin position="10"/>
        <end position="17"/>
    </location>
    <ligand>
        <name>ATP</name>
        <dbReference type="ChEBI" id="CHEBI:30616"/>
    </ligand>
</feature>
<dbReference type="Pfam" id="PF01715">
    <property type="entry name" value="IPPT"/>
    <property type="match status" value="1"/>
</dbReference>
<comment type="caution">
    <text evidence="10">Lacks conserved residue(s) required for the propagation of feature annotation.</text>
</comment>
<keyword evidence="4 10" id="KW-0808">Transferase</keyword>
<feature type="region of interest" description="Interaction with substrate tRNA" evidence="10">
    <location>
        <begin position="241"/>
        <end position="246"/>
    </location>
</feature>
<dbReference type="HAMAP" id="MF_00185">
    <property type="entry name" value="IPP_trans"/>
    <property type="match status" value="1"/>
</dbReference>
<evidence type="ECO:0000256" key="1">
    <source>
        <dbReference type="ARBA" id="ARBA00001946"/>
    </source>
</evidence>
<evidence type="ECO:0000256" key="7">
    <source>
        <dbReference type="ARBA" id="ARBA00022840"/>
    </source>
</evidence>
<dbReference type="Proteomes" id="UP000018733">
    <property type="component" value="Unassembled WGS sequence"/>
</dbReference>
<protein>
    <recommendedName>
        <fullName evidence="10">tRNA dimethylallyltransferase</fullName>
        <ecNumber evidence="10">2.5.1.75</ecNumber>
    </recommendedName>
    <alternativeName>
        <fullName evidence="10">Dimethylallyl diphosphate:tRNA dimethylallyltransferase</fullName>
        <shortName evidence="10">DMAPP:tRNA dimethylallyltransferase</shortName>
        <shortName evidence="10">DMATase</shortName>
    </alternativeName>
    <alternativeName>
        <fullName evidence="10">Isopentenyl-diphosphate:tRNA isopentenyltransferase</fullName>
        <shortName evidence="10">IPP transferase</shortName>
        <shortName evidence="10">IPPT</shortName>
        <shortName evidence="10">IPTase</shortName>
    </alternativeName>
</protein>
<keyword evidence="7 10" id="KW-0067">ATP-binding</keyword>
<accession>V8QNW6</accession>
<evidence type="ECO:0000256" key="5">
    <source>
        <dbReference type="ARBA" id="ARBA00022694"/>
    </source>
</evidence>
<dbReference type="InterPro" id="IPR018022">
    <property type="entry name" value="IPT"/>
</dbReference>
<feature type="site" description="Interaction with substrate tRNA" evidence="10">
    <location>
        <position position="101"/>
    </location>
</feature>
<dbReference type="OrthoDB" id="9776390at2"/>
<keyword evidence="6 10" id="KW-0547">Nucleotide-binding</keyword>
<dbReference type="AlphaFoldDB" id="V8QNW6"/>
<sequence>MTQAVFCLAGPTASGKSASVLALAQRWPIEIINVDSATIYTGMDIGTAKPTPAEQAQTPQHLLDIRDPTESYSAAQFVQDTQQLIEQIRARGRIPVLAGGTMMYFNALRQGLHALPQADPQIRAKIDTMAQQQGWPFVHDTLKRLDPVTAARLSPNDRQRIQRMLEVCLITGQPYSSLIEQPGERTATDTFHIVSLEPSERTQLHERIAQRFDQMLEKGFVQEVQQLRARGDLNEDLPSIRCVGYRQLWRHLAGHDTLGQAREKGIAATRQLAKRQLTWLRSMPDRHVIDCLAPDVATRVIEAAAPLMEQREHS</sequence>
<feature type="binding site" evidence="10">
    <location>
        <begin position="12"/>
        <end position="17"/>
    </location>
    <ligand>
        <name>substrate</name>
    </ligand>
</feature>
<evidence type="ECO:0000256" key="13">
    <source>
        <dbReference type="RuleBase" id="RU003785"/>
    </source>
</evidence>
<evidence type="ECO:0000313" key="15">
    <source>
        <dbReference type="Proteomes" id="UP000018733"/>
    </source>
</evidence>
<dbReference type="FunFam" id="1.10.20.140:FF:000001">
    <property type="entry name" value="tRNA dimethylallyltransferase"/>
    <property type="match status" value="1"/>
</dbReference>
<organism evidence="14 15">
    <name type="scientific">Advenella kashmirensis W13003</name>
    <dbReference type="NCBI Taxonomy" id="1424334"/>
    <lineage>
        <taxon>Bacteria</taxon>
        <taxon>Pseudomonadati</taxon>
        <taxon>Pseudomonadota</taxon>
        <taxon>Betaproteobacteria</taxon>
        <taxon>Burkholderiales</taxon>
        <taxon>Alcaligenaceae</taxon>
    </lineage>
</organism>
<evidence type="ECO:0000256" key="3">
    <source>
        <dbReference type="ARBA" id="ARBA00005842"/>
    </source>
</evidence>